<reference evidence="2" key="1">
    <citation type="submission" date="2021-10" db="EMBL/GenBank/DDBJ databases">
        <title>Melipona bicolor Genome sequencing and assembly.</title>
        <authorList>
            <person name="Araujo N.S."/>
            <person name="Arias M.C."/>
        </authorList>
    </citation>
    <scope>NUCLEOTIDE SEQUENCE</scope>
    <source>
        <strain evidence="2">USP_2M_L1-L4_2017</strain>
        <tissue evidence="2">Whole body</tissue>
    </source>
</reference>
<feature type="region of interest" description="Disordered" evidence="1">
    <location>
        <begin position="17"/>
        <end position="59"/>
    </location>
</feature>
<proteinExistence type="predicted"/>
<keyword evidence="3" id="KW-1185">Reference proteome</keyword>
<comment type="caution">
    <text evidence="2">The sequence shown here is derived from an EMBL/GenBank/DDBJ whole genome shotgun (WGS) entry which is preliminary data.</text>
</comment>
<organism evidence="2 3">
    <name type="scientific">Melipona bicolor</name>
    <dbReference type="NCBI Taxonomy" id="60889"/>
    <lineage>
        <taxon>Eukaryota</taxon>
        <taxon>Metazoa</taxon>
        <taxon>Ecdysozoa</taxon>
        <taxon>Arthropoda</taxon>
        <taxon>Hexapoda</taxon>
        <taxon>Insecta</taxon>
        <taxon>Pterygota</taxon>
        <taxon>Neoptera</taxon>
        <taxon>Endopterygota</taxon>
        <taxon>Hymenoptera</taxon>
        <taxon>Apocrita</taxon>
        <taxon>Aculeata</taxon>
        <taxon>Apoidea</taxon>
        <taxon>Anthophila</taxon>
        <taxon>Apidae</taxon>
        <taxon>Melipona</taxon>
    </lineage>
</organism>
<sequence>MSEDTNEYIADTLSDYSIHSEDSDIEVEDSDSNVGPRRKTSKAVPLEYSSDSDDSNDSETSINHIVTVNYGQMSIKFLIYQILLLNPVQRFFLLIRSH</sequence>
<gene>
    <name evidence="2" type="ORF">K0M31_001837</name>
</gene>
<evidence type="ECO:0000313" key="3">
    <source>
        <dbReference type="Proteomes" id="UP001177670"/>
    </source>
</evidence>
<dbReference type="AlphaFoldDB" id="A0AA40GGE3"/>
<dbReference type="Proteomes" id="UP001177670">
    <property type="component" value="Unassembled WGS sequence"/>
</dbReference>
<evidence type="ECO:0000256" key="1">
    <source>
        <dbReference type="SAM" id="MobiDB-lite"/>
    </source>
</evidence>
<accession>A0AA40GGE3</accession>
<dbReference type="EMBL" id="JAHYIQ010000001">
    <property type="protein sequence ID" value="KAK1137325.1"/>
    <property type="molecule type" value="Genomic_DNA"/>
</dbReference>
<evidence type="ECO:0000313" key="2">
    <source>
        <dbReference type="EMBL" id="KAK1137325.1"/>
    </source>
</evidence>
<protein>
    <submittedName>
        <fullName evidence="2">Uncharacterized protein</fullName>
    </submittedName>
</protein>
<name>A0AA40GGE3_9HYME</name>